<dbReference type="InterPro" id="IPR037883">
    <property type="entry name" value="Knr4/Smi1-like_sf"/>
</dbReference>
<reference evidence="2 3" key="1">
    <citation type="submission" date="2023-07" db="EMBL/GenBank/DDBJ databases">
        <title>Sorghum-associated microbial communities from plants grown in Nebraska, USA.</title>
        <authorList>
            <person name="Schachtman D."/>
        </authorList>
    </citation>
    <scope>NUCLEOTIDE SEQUENCE [LARGE SCALE GENOMIC DNA]</scope>
    <source>
        <strain evidence="2 3">CC482</strain>
    </source>
</reference>
<gene>
    <name evidence="2" type="ORF">J2T15_000095</name>
</gene>
<dbReference type="Proteomes" id="UP001229346">
    <property type="component" value="Unassembled WGS sequence"/>
</dbReference>
<comment type="caution">
    <text evidence="2">The sequence shown here is derived from an EMBL/GenBank/DDBJ whole genome shotgun (WGS) entry which is preliminary data.</text>
</comment>
<feature type="domain" description="Knr4/Smi1-like" evidence="1">
    <location>
        <begin position="28"/>
        <end position="141"/>
    </location>
</feature>
<protein>
    <recommendedName>
        <fullName evidence="1">Knr4/Smi1-like domain-containing protein</fullName>
    </recommendedName>
</protein>
<organism evidence="2 3">
    <name type="scientific">Paenibacillus harenae</name>
    <dbReference type="NCBI Taxonomy" id="306543"/>
    <lineage>
        <taxon>Bacteria</taxon>
        <taxon>Bacillati</taxon>
        <taxon>Bacillota</taxon>
        <taxon>Bacilli</taxon>
        <taxon>Bacillales</taxon>
        <taxon>Paenibacillaceae</taxon>
        <taxon>Paenibacillus</taxon>
    </lineage>
</organism>
<name>A0ABT9TXB9_PAEHA</name>
<evidence type="ECO:0000313" key="2">
    <source>
        <dbReference type="EMBL" id="MDQ0110679.1"/>
    </source>
</evidence>
<sequence>MEFNQFTENVNRLRASNPIWFALDADPIGTKAEISTVENQLNISLPEDYKTFIEAFGGGYFAFTVIYSVTDDSEWNILNKNQSLELLEKHHFLAVSDNQAGDYYGYIIENGLSTKNLFVYDHDDRQVKQTKYQNLFEYLVEVGLKQTV</sequence>
<dbReference type="SMART" id="SM00860">
    <property type="entry name" value="SMI1_KNR4"/>
    <property type="match status" value="1"/>
</dbReference>
<keyword evidence="3" id="KW-1185">Reference proteome</keyword>
<dbReference type="RefSeq" id="WP_307199968.1">
    <property type="nucleotide sequence ID" value="NZ_JAUSSU010000001.1"/>
</dbReference>
<accession>A0ABT9TXB9</accession>
<dbReference type="InterPro" id="IPR018958">
    <property type="entry name" value="Knr4/Smi1-like_dom"/>
</dbReference>
<evidence type="ECO:0000259" key="1">
    <source>
        <dbReference type="SMART" id="SM00860"/>
    </source>
</evidence>
<proteinExistence type="predicted"/>
<evidence type="ECO:0000313" key="3">
    <source>
        <dbReference type="Proteomes" id="UP001229346"/>
    </source>
</evidence>
<dbReference type="SUPFAM" id="SSF160631">
    <property type="entry name" value="SMI1/KNR4-like"/>
    <property type="match status" value="1"/>
</dbReference>
<dbReference type="EMBL" id="JAUSSU010000001">
    <property type="protein sequence ID" value="MDQ0110679.1"/>
    <property type="molecule type" value="Genomic_DNA"/>
</dbReference>
<dbReference type="Pfam" id="PF14568">
    <property type="entry name" value="SUKH_6"/>
    <property type="match status" value="1"/>
</dbReference>
<dbReference type="Gene3D" id="3.40.1580.10">
    <property type="entry name" value="SMI1/KNR4-like"/>
    <property type="match status" value="1"/>
</dbReference>